<dbReference type="Pfam" id="PF01544">
    <property type="entry name" value="CorA"/>
    <property type="match status" value="1"/>
</dbReference>
<dbReference type="InterPro" id="IPR004488">
    <property type="entry name" value="Mg/Co-transport_prot_CorA"/>
</dbReference>
<keyword evidence="6 8" id="KW-1133">Transmembrane helix</keyword>
<evidence type="ECO:0000256" key="8">
    <source>
        <dbReference type="RuleBase" id="RU362010"/>
    </source>
</evidence>
<protein>
    <recommendedName>
        <fullName evidence="8">Magnesium transport protein CorA</fullName>
    </recommendedName>
</protein>
<evidence type="ECO:0000256" key="6">
    <source>
        <dbReference type="ARBA" id="ARBA00022989"/>
    </source>
</evidence>
<evidence type="ECO:0000256" key="5">
    <source>
        <dbReference type="ARBA" id="ARBA00022692"/>
    </source>
</evidence>
<dbReference type="InterPro" id="IPR045861">
    <property type="entry name" value="CorA_cytoplasmic_dom"/>
</dbReference>
<dbReference type="EMBL" id="JARVCO010000007">
    <property type="protein sequence ID" value="MDZ8118063.1"/>
    <property type="molecule type" value="Genomic_DNA"/>
</dbReference>
<evidence type="ECO:0000256" key="3">
    <source>
        <dbReference type="ARBA" id="ARBA00022448"/>
    </source>
</evidence>
<reference evidence="9 10" key="1">
    <citation type="journal article" date="2024" name="Appl. Environ. Microbiol.">
        <title>Pontiella agarivorans sp. nov., a novel marine anaerobic bacterium capable of degrading macroalgal polysaccharides and fixing nitrogen.</title>
        <authorList>
            <person name="Liu N."/>
            <person name="Kivenson V."/>
            <person name="Peng X."/>
            <person name="Cui Z."/>
            <person name="Lankiewicz T.S."/>
            <person name="Gosselin K.M."/>
            <person name="English C.J."/>
            <person name="Blair E.M."/>
            <person name="O'Malley M.A."/>
            <person name="Valentine D.L."/>
        </authorList>
    </citation>
    <scope>NUCLEOTIDE SEQUENCE [LARGE SCALE GENOMIC DNA]</scope>
    <source>
        <strain evidence="9 10">NLcol2</strain>
    </source>
</reference>
<name>A0ABU5MV86_9BACT</name>
<comment type="function">
    <text evidence="8">Mediates influx of magnesium ions.</text>
</comment>
<organism evidence="9 10">
    <name type="scientific">Pontiella agarivorans</name>
    <dbReference type="NCBI Taxonomy" id="3038953"/>
    <lineage>
        <taxon>Bacteria</taxon>
        <taxon>Pseudomonadati</taxon>
        <taxon>Kiritimatiellota</taxon>
        <taxon>Kiritimatiellia</taxon>
        <taxon>Kiritimatiellales</taxon>
        <taxon>Pontiellaceae</taxon>
        <taxon>Pontiella</taxon>
    </lineage>
</organism>
<keyword evidence="8" id="KW-0406">Ion transport</keyword>
<comment type="subcellular location">
    <subcellularLocation>
        <location evidence="1">Cell membrane</location>
        <topology evidence="1">Multi-pass membrane protein</topology>
    </subcellularLocation>
    <subcellularLocation>
        <location evidence="8">Membrane</location>
        <topology evidence="8">Multi-pass membrane protein</topology>
    </subcellularLocation>
</comment>
<dbReference type="NCBIfam" id="TIGR00383">
    <property type="entry name" value="corA"/>
    <property type="match status" value="1"/>
</dbReference>
<evidence type="ECO:0000256" key="4">
    <source>
        <dbReference type="ARBA" id="ARBA00022475"/>
    </source>
</evidence>
<evidence type="ECO:0000256" key="1">
    <source>
        <dbReference type="ARBA" id="ARBA00004651"/>
    </source>
</evidence>
<proteinExistence type="inferred from homology"/>
<dbReference type="SUPFAM" id="SSF143865">
    <property type="entry name" value="CorA soluble domain-like"/>
    <property type="match status" value="1"/>
</dbReference>
<sequence>MHNPLNISNGRLKRLFISGSAKKDVPPGTMVYTGEQTAEPLRITSLDYAADTIAEENDDSVESCALLKGSGSVSWINITGLNDTAVIGKIGSVFGIHPLVLEDILHTAQRPKLEDMGDYLFLVVRMLFVEPENGGIHSEQISFILTEDCLISFQERAGDVFDAVRDRLRKGHGRIRKMGADYLLYALMDAIVDNYFMILEKTGEQIEDIEEALMENPNSLLLNELYAQKRELLYIRKAIWPLREAVSGLERGESGLLSAKVGAYLRDLYDHTIQVIDTVETFRDMLSGVQDLYLSSMGQKTNQVMQVLTIIATIFIPLTFVAGIYGMNFEHMPELGWKYSYPVFWIVMVLITTAMLFYFRRKKWF</sequence>
<keyword evidence="8" id="KW-0460">Magnesium</keyword>
<dbReference type="Gene3D" id="1.20.58.340">
    <property type="entry name" value="Magnesium transport protein CorA, transmembrane region"/>
    <property type="match status" value="2"/>
</dbReference>
<dbReference type="RefSeq" id="WP_322607863.1">
    <property type="nucleotide sequence ID" value="NZ_JARVCO010000007.1"/>
</dbReference>
<comment type="caution">
    <text evidence="9">The sequence shown here is derived from an EMBL/GenBank/DDBJ whole genome shotgun (WGS) entry which is preliminary data.</text>
</comment>
<keyword evidence="10" id="KW-1185">Reference proteome</keyword>
<keyword evidence="5 8" id="KW-0812">Transmembrane</keyword>
<keyword evidence="7 8" id="KW-0472">Membrane</keyword>
<evidence type="ECO:0000313" key="10">
    <source>
        <dbReference type="Proteomes" id="UP001290861"/>
    </source>
</evidence>
<dbReference type="PANTHER" id="PTHR46494">
    <property type="entry name" value="CORA FAMILY METAL ION TRANSPORTER (EUROFUNG)"/>
    <property type="match status" value="1"/>
</dbReference>
<dbReference type="PANTHER" id="PTHR46494:SF1">
    <property type="entry name" value="CORA FAMILY METAL ION TRANSPORTER (EUROFUNG)"/>
    <property type="match status" value="1"/>
</dbReference>
<evidence type="ECO:0000256" key="2">
    <source>
        <dbReference type="ARBA" id="ARBA00009765"/>
    </source>
</evidence>
<feature type="transmembrane region" description="Helical" evidence="8">
    <location>
        <begin position="339"/>
        <end position="359"/>
    </location>
</feature>
<keyword evidence="3 8" id="KW-0813">Transport</keyword>
<evidence type="ECO:0000256" key="7">
    <source>
        <dbReference type="ARBA" id="ARBA00023136"/>
    </source>
</evidence>
<accession>A0ABU5MV86</accession>
<dbReference type="Gene3D" id="3.30.460.20">
    <property type="entry name" value="CorA soluble domain-like"/>
    <property type="match status" value="1"/>
</dbReference>
<gene>
    <name evidence="8 9" type="primary">corA</name>
    <name evidence="9" type="ORF">P9H32_05425</name>
</gene>
<dbReference type="InterPro" id="IPR002523">
    <property type="entry name" value="MgTranspt_CorA/ZnTranspt_ZntB"/>
</dbReference>
<comment type="similarity">
    <text evidence="2 8">Belongs to the CorA metal ion transporter (MIT) (TC 1.A.35) family.</text>
</comment>
<evidence type="ECO:0000313" key="9">
    <source>
        <dbReference type="EMBL" id="MDZ8118063.1"/>
    </source>
</evidence>
<dbReference type="SUPFAM" id="SSF144083">
    <property type="entry name" value="Magnesium transport protein CorA, transmembrane region"/>
    <property type="match status" value="1"/>
</dbReference>
<dbReference type="InterPro" id="IPR045863">
    <property type="entry name" value="CorA_TM1_TM2"/>
</dbReference>
<dbReference type="CDD" id="cd12828">
    <property type="entry name" value="TmCorA-like_1"/>
    <property type="match status" value="1"/>
</dbReference>
<feature type="transmembrane region" description="Helical" evidence="8">
    <location>
        <begin position="307"/>
        <end position="327"/>
    </location>
</feature>
<dbReference type="Proteomes" id="UP001290861">
    <property type="component" value="Unassembled WGS sequence"/>
</dbReference>
<keyword evidence="4 8" id="KW-1003">Cell membrane</keyword>